<dbReference type="SMART" id="SM00849">
    <property type="entry name" value="Lactamase_B"/>
    <property type="match status" value="1"/>
</dbReference>
<keyword evidence="5" id="KW-1185">Reference proteome</keyword>
<dbReference type="CDD" id="cd07719">
    <property type="entry name" value="arylsulfatase_AtsA-like_MBL-fold"/>
    <property type="match status" value="1"/>
</dbReference>
<evidence type="ECO:0000259" key="3">
    <source>
        <dbReference type="SMART" id="SM00849"/>
    </source>
</evidence>
<reference evidence="4 5" key="1">
    <citation type="submission" date="2019-07" db="EMBL/GenBank/DDBJ databases">
        <title>Whole genome shotgun sequence of Vibrio superstes NBRC 103154.</title>
        <authorList>
            <person name="Hosoyama A."/>
            <person name="Uohara A."/>
            <person name="Ohji S."/>
            <person name="Ichikawa N."/>
        </authorList>
    </citation>
    <scope>NUCLEOTIDE SEQUENCE [LARGE SCALE GENOMIC DNA]</scope>
    <source>
        <strain evidence="4 5">NBRC 103154</strain>
    </source>
</reference>
<dbReference type="Gene3D" id="3.60.15.10">
    <property type="entry name" value="Ribonuclease Z/Hydroxyacylglutathione hydrolase-like"/>
    <property type="match status" value="1"/>
</dbReference>
<proteinExistence type="predicted"/>
<comment type="caution">
    <text evidence="4">The sequence shown here is derived from an EMBL/GenBank/DDBJ whole genome shotgun (WGS) entry which is preliminary data.</text>
</comment>
<name>A0A511QQQ4_9VIBR</name>
<feature type="signal peptide" evidence="2">
    <location>
        <begin position="1"/>
        <end position="26"/>
    </location>
</feature>
<keyword evidence="1 4" id="KW-0378">Hydrolase</keyword>
<organism evidence="4 5">
    <name type="scientific">Vibrio superstes NBRC 103154</name>
    <dbReference type="NCBI Taxonomy" id="1219062"/>
    <lineage>
        <taxon>Bacteria</taxon>
        <taxon>Pseudomonadati</taxon>
        <taxon>Pseudomonadota</taxon>
        <taxon>Gammaproteobacteria</taxon>
        <taxon>Vibrionales</taxon>
        <taxon>Vibrionaceae</taxon>
        <taxon>Vibrio</taxon>
    </lineage>
</organism>
<protein>
    <submittedName>
        <fullName evidence="4">MBL fold metallo-hydrolase</fullName>
    </submittedName>
</protein>
<dbReference type="InterPro" id="IPR001279">
    <property type="entry name" value="Metallo-B-lactamas"/>
</dbReference>
<dbReference type="InterPro" id="IPR036866">
    <property type="entry name" value="RibonucZ/Hydroxyglut_hydro"/>
</dbReference>
<dbReference type="PANTHER" id="PTHR46018">
    <property type="entry name" value="ZINC PHOSPHODIESTERASE ELAC PROTEIN 1"/>
    <property type="match status" value="1"/>
</dbReference>
<dbReference type="GO" id="GO:0042781">
    <property type="term" value="F:3'-tRNA processing endoribonuclease activity"/>
    <property type="evidence" value="ECO:0007669"/>
    <property type="project" value="TreeGrafter"/>
</dbReference>
<evidence type="ECO:0000256" key="2">
    <source>
        <dbReference type="SAM" id="SignalP"/>
    </source>
</evidence>
<dbReference type="RefSeq" id="WP_119010762.1">
    <property type="nucleotide sequence ID" value="NZ_BJXK01000006.1"/>
</dbReference>
<dbReference type="AlphaFoldDB" id="A0A511QQQ4"/>
<accession>A0A511QQQ4</accession>
<dbReference type="OrthoDB" id="9803916at2"/>
<dbReference type="InterPro" id="IPR044094">
    <property type="entry name" value="AtsA-like_MBL-fold"/>
</dbReference>
<dbReference type="PANTHER" id="PTHR46018:SF2">
    <property type="entry name" value="ZINC PHOSPHODIESTERASE ELAC PROTEIN 1"/>
    <property type="match status" value="1"/>
</dbReference>
<gene>
    <name evidence="4" type="ORF">VSU01S_19190</name>
</gene>
<feature type="chain" id="PRO_5021978529" evidence="2">
    <location>
        <begin position="27"/>
        <end position="317"/>
    </location>
</feature>
<dbReference type="Proteomes" id="UP000321113">
    <property type="component" value="Unassembled WGS sequence"/>
</dbReference>
<keyword evidence="2" id="KW-0732">Signal</keyword>
<evidence type="ECO:0000256" key="1">
    <source>
        <dbReference type="ARBA" id="ARBA00022801"/>
    </source>
</evidence>
<feature type="domain" description="Metallo-beta-lactamase" evidence="3">
    <location>
        <begin position="52"/>
        <end position="280"/>
    </location>
</feature>
<dbReference type="SUPFAM" id="SSF56281">
    <property type="entry name" value="Metallo-hydrolase/oxidoreductase"/>
    <property type="match status" value="1"/>
</dbReference>
<sequence>MNRTVKNTVAGMILGLASLLSTQAIADLIEPSDITQVVMLGTGTPFNDANHSGQSVAIVVNSAVYLVDFGPGVARQIDAARRQGYAGFPGNTMRPTFIKYAFLTHLDSDHTMGIADLVLTPWVLGRKEPISIYGPPNTNFLVDQTLKAFDTDIQHRMKGAQPANPNGYKVNTQIIKQPGQVYKDENVTVEAFNARHGDWPDGYALGYRFTTPDRVIVVSGDTTFDESVVKNYEGADILIHEVYSMEGLSKRTEDWQNYHQKAHTSTEELAKIGDKIQPQLMVLNHVLYFGTSAESVDNEFSEFYNRTYTLAQDLDVY</sequence>
<evidence type="ECO:0000313" key="5">
    <source>
        <dbReference type="Proteomes" id="UP000321113"/>
    </source>
</evidence>
<dbReference type="EMBL" id="BJXK01000006">
    <property type="protein sequence ID" value="GEM79674.1"/>
    <property type="molecule type" value="Genomic_DNA"/>
</dbReference>
<dbReference type="Pfam" id="PF12706">
    <property type="entry name" value="Lactamase_B_2"/>
    <property type="match status" value="1"/>
</dbReference>
<evidence type="ECO:0000313" key="4">
    <source>
        <dbReference type="EMBL" id="GEM79674.1"/>
    </source>
</evidence>